<evidence type="ECO:0000313" key="6">
    <source>
        <dbReference type="Proteomes" id="UP000007148"/>
    </source>
</evidence>
<dbReference type="InterPro" id="IPR036322">
    <property type="entry name" value="WD40_repeat_dom_sf"/>
</dbReference>
<evidence type="ECO:0000256" key="2">
    <source>
        <dbReference type="ARBA" id="ARBA00022737"/>
    </source>
</evidence>
<dbReference type="InterPro" id="IPR020472">
    <property type="entry name" value="WD40_PAC1"/>
</dbReference>
<proteinExistence type="predicted"/>
<keyword evidence="1 3" id="KW-0853">WD repeat</keyword>
<dbReference type="Pfam" id="PF00400">
    <property type="entry name" value="WD40"/>
    <property type="match status" value="3"/>
</dbReference>
<feature type="repeat" description="WD" evidence="3">
    <location>
        <begin position="31"/>
        <end position="72"/>
    </location>
</feature>
<dbReference type="InParanoid" id="G4TG57"/>
<keyword evidence="2" id="KW-0677">Repeat</keyword>
<dbReference type="PROSITE" id="PS50294">
    <property type="entry name" value="WD_REPEATS_REGION"/>
    <property type="match status" value="1"/>
</dbReference>
<feature type="region of interest" description="Disordered" evidence="4">
    <location>
        <begin position="1"/>
        <end position="25"/>
    </location>
</feature>
<dbReference type="STRING" id="1109443.G4TG57"/>
<evidence type="ECO:0000256" key="3">
    <source>
        <dbReference type="PROSITE-ProRule" id="PRU00221"/>
    </source>
</evidence>
<dbReference type="PROSITE" id="PS50082">
    <property type="entry name" value="WD_REPEATS_2"/>
    <property type="match status" value="2"/>
</dbReference>
<dbReference type="eggNOG" id="KOG0313">
    <property type="taxonomic scope" value="Eukaryota"/>
</dbReference>
<dbReference type="PANTHER" id="PTHR19855:SF11">
    <property type="entry name" value="RIBOSOME BIOGENESIS PROTEIN WDR12"/>
    <property type="match status" value="1"/>
</dbReference>
<dbReference type="Gene3D" id="2.130.10.10">
    <property type="entry name" value="YVTN repeat-like/Quinoprotein amine dehydrogenase"/>
    <property type="match status" value="1"/>
</dbReference>
<dbReference type="EMBL" id="CAFZ01000078">
    <property type="protein sequence ID" value="CCA70307.1"/>
    <property type="molecule type" value="Genomic_DNA"/>
</dbReference>
<dbReference type="PROSITE" id="PS00678">
    <property type="entry name" value="WD_REPEATS_1"/>
    <property type="match status" value="2"/>
</dbReference>
<dbReference type="InterPro" id="IPR019775">
    <property type="entry name" value="WD40_repeat_CS"/>
</dbReference>
<name>G4TG57_SERID</name>
<sequence>MDEDQPVTRKKRRKVETPAPQPKRKAPIHVLRSHTGKVTRGIFNQEGKTAYSCSVDSTIRTWDTELGVCTSTITANNRPMTDITILKDNTTLLAASSDRVVSIYDLRQATLTGPPPVLPHPAFPAALCAHPTSTYKAATGSYDGVVRLWDLRSAKAAVNVFSISGKQHQNDRVSGPKESKKILSLDWANGMLAVGGEAGVELWRVSENDEFTRTG</sequence>
<comment type="caution">
    <text evidence="5">The sequence shown here is derived from an EMBL/GenBank/DDBJ whole genome shotgun (WGS) entry which is preliminary data.</text>
</comment>
<dbReference type="OrthoDB" id="10251381at2759"/>
<dbReference type="OMA" id="WRVSEND"/>
<dbReference type="InterPro" id="IPR015943">
    <property type="entry name" value="WD40/YVTN_repeat-like_dom_sf"/>
</dbReference>
<dbReference type="PRINTS" id="PR00320">
    <property type="entry name" value="GPROTEINBRPT"/>
</dbReference>
<dbReference type="SMART" id="SM00320">
    <property type="entry name" value="WD40"/>
    <property type="match status" value="4"/>
</dbReference>
<dbReference type="SUPFAM" id="SSF50978">
    <property type="entry name" value="WD40 repeat-like"/>
    <property type="match status" value="1"/>
</dbReference>
<evidence type="ECO:0000256" key="1">
    <source>
        <dbReference type="ARBA" id="ARBA00022574"/>
    </source>
</evidence>
<dbReference type="InterPro" id="IPR001680">
    <property type="entry name" value="WD40_rpt"/>
</dbReference>
<keyword evidence="6" id="KW-1185">Reference proteome</keyword>
<evidence type="ECO:0000256" key="4">
    <source>
        <dbReference type="SAM" id="MobiDB-lite"/>
    </source>
</evidence>
<evidence type="ECO:0000313" key="5">
    <source>
        <dbReference type="EMBL" id="CCA70307.1"/>
    </source>
</evidence>
<dbReference type="HOGENOM" id="CLU_1283705_0_0_1"/>
<dbReference type="Proteomes" id="UP000007148">
    <property type="component" value="Unassembled WGS sequence"/>
</dbReference>
<gene>
    <name evidence="5" type="ORF">PIIN_04246</name>
</gene>
<accession>G4TG57</accession>
<dbReference type="PANTHER" id="PTHR19855">
    <property type="entry name" value="WD40 REPEAT PROTEIN 12, 37"/>
    <property type="match status" value="1"/>
</dbReference>
<dbReference type="AlphaFoldDB" id="G4TG57"/>
<protein>
    <submittedName>
        <fullName evidence="5">Related to microtubule binding protein YTM1-Laccaria bicolor</fullName>
    </submittedName>
</protein>
<feature type="repeat" description="WD" evidence="3">
    <location>
        <begin position="138"/>
        <end position="159"/>
    </location>
</feature>
<reference evidence="5 6" key="1">
    <citation type="journal article" date="2011" name="PLoS Pathog.">
        <title>Endophytic Life Strategies Decoded by Genome and Transcriptome Analyses of the Mutualistic Root Symbiont Piriformospora indica.</title>
        <authorList>
            <person name="Zuccaro A."/>
            <person name="Lahrmann U."/>
            <person name="Guldener U."/>
            <person name="Langen G."/>
            <person name="Pfiffi S."/>
            <person name="Biedenkopf D."/>
            <person name="Wong P."/>
            <person name="Samans B."/>
            <person name="Grimm C."/>
            <person name="Basiewicz M."/>
            <person name="Murat C."/>
            <person name="Martin F."/>
            <person name="Kogel K.H."/>
        </authorList>
    </citation>
    <scope>NUCLEOTIDE SEQUENCE [LARGE SCALE GENOMIC DNA]</scope>
    <source>
        <strain evidence="5 6">DSM 11827</strain>
    </source>
</reference>
<organism evidence="5 6">
    <name type="scientific">Serendipita indica (strain DSM 11827)</name>
    <name type="common">Root endophyte fungus</name>
    <name type="synonym">Piriformospora indica</name>
    <dbReference type="NCBI Taxonomy" id="1109443"/>
    <lineage>
        <taxon>Eukaryota</taxon>
        <taxon>Fungi</taxon>
        <taxon>Dikarya</taxon>
        <taxon>Basidiomycota</taxon>
        <taxon>Agaricomycotina</taxon>
        <taxon>Agaricomycetes</taxon>
        <taxon>Sebacinales</taxon>
        <taxon>Serendipitaceae</taxon>
        <taxon>Serendipita</taxon>
    </lineage>
</organism>